<evidence type="ECO:0000259" key="4">
    <source>
        <dbReference type="Pfam" id="PF08514"/>
    </source>
</evidence>
<dbReference type="Pfam" id="PF13359">
    <property type="entry name" value="DDE_Tnp_4"/>
    <property type="match status" value="1"/>
</dbReference>
<accession>A0A6L2PHP7</accession>
<dbReference type="Pfam" id="PF08514">
    <property type="entry name" value="STAG"/>
    <property type="match status" value="1"/>
</dbReference>
<comment type="similarity">
    <text evidence="2">Belongs to the SCC3 family.</text>
</comment>
<dbReference type="AlphaFoldDB" id="A0A6L2PHP7"/>
<keyword evidence="3" id="KW-0479">Metal-binding</keyword>
<dbReference type="InterPro" id="IPR039662">
    <property type="entry name" value="Cohesin_Scc3/SA"/>
</dbReference>
<comment type="caution">
    <text evidence="6">The sequence shown here is derived from an EMBL/GenBank/DDBJ whole genome shotgun (WGS) entry which is preliminary data.</text>
</comment>
<name>A0A6L2PHP7_COPFO</name>
<evidence type="ECO:0000256" key="3">
    <source>
        <dbReference type="ARBA" id="ARBA00022723"/>
    </source>
</evidence>
<feature type="non-terminal residue" evidence="6">
    <location>
        <position position="1"/>
    </location>
</feature>
<evidence type="ECO:0000313" key="6">
    <source>
        <dbReference type="EMBL" id="GFG30960.1"/>
    </source>
</evidence>
<dbReference type="GO" id="GO:0003682">
    <property type="term" value="F:chromatin binding"/>
    <property type="evidence" value="ECO:0007669"/>
    <property type="project" value="TreeGrafter"/>
</dbReference>
<evidence type="ECO:0008006" key="8">
    <source>
        <dbReference type="Google" id="ProtNLM"/>
    </source>
</evidence>
<dbReference type="GO" id="GO:0005634">
    <property type="term" value="C:nucleus"/>
    <property type="evidence" value="ECO:0007669"/>
    <property type="project" value="TreeGrafter"/>
</dbReference>
<dbReference type="PANTHER" id="PTHR11199">
    <property type="entry name" value="STROMAL ANTIGEN"/>
    <property type="match status" value="1"/>
</dbReference>
<dbReference type="InterPro" id="IPR013721">
    <property type="entry name" value="STAG"/>
</dbReference>
<dbReference type="EMBL" id="BLKM01000271">
    <property type="protein sequence ID" value="GFG30960.1"/>
    <property type="molecule type" value="Genomic_DNA"/>
</dbReference>
<evidence type="ECO:0000256" key="2">
    <source>
        <dbReference type="ARBA" id="ARBA00005486"/>
    </source>
</evidence>
<sequence length="240" mass="27177">LQYLFRIPKCTIGIIIKEVCRALWDVLKHEYLKFPSTAEEWLKHAENFNKQGNCPRCLGAMDGKHIVMQAPANSGSHYCNYTGTFGIVLLAVVDAEYKFMYIDFGCNGRVSDGGAVVDDWIESYKVNRDAALLSLTQFFISACGCKGKITSSMQASMEHAAIIQRITEEFDEESGEYPLIMTGQTWKKFCNNFCDFVQILVKQCQYSIIYDQYLMDSVISLLTGLSDSQVRAFRHTATCR</sequence>
<comment type="cofactor">
    <cofactor evidence="1">
        <name>a divalent metal cation</name>
        <dbReference type="ChEBI" id="CHEBI:60240"/>
    </cofactor>
</comment>
<dbReference type="InterPro" id="IPR027806">
    <property type="entry name" value="HARBI1_dom"/>
</dbReference>
<gene>
    <name evidence="6" type="ORF">Cfor_01127</name>
</gene>
<dbReference type="Proteomes" id="UP000502823">
    <property type="component" value="Unassembled WGS sequence"/>
</dbReference>
<keyword evidence="7" id="KW-1185">Reference proteome</keyword>
<dbReference type="InParanoid" id="A0A6L2PHP7"/>
<dbReference type="PANTHER" id="PTHR11199:SF0">
    <property type="entry name" value="LD34181P-RELATED"/>
    <property type="match status" value="1"/>
</dbReference>
<dbReference type="GO" id="GO:0008278">
    <property type="term" value="C:cohesin complex"/>
    <property type="evidence" value="ECO:0007669"/>
    <property type="project" value="TreeGrafter"/>
</dbReference>
<dbReference type="OrthoDB" id="498590at2759"/>
<dbReference type="GO" id="GO:0000785">
    <property type="term" value="C:chromatin"/>
    <property type="evidence" value="ECO:0007669"/>
    <property type="project" value="TreeGrafter"/>
</dbReference>
<evidence type="ECO:0000256" key="1">
    <source>
        <dbReference type="ARBA" id="ARBA00001968"/>
    </source>
</evidence>
<dbReference type="GO" id="GO:0007062">
    <property type="term" value="P:sister chromatid cohesion"/>
    <property type="evidence" value="ECO:0007669"/>
    <property type="project" value="TreeGrafter"/>
</dbReference>
<reference evidence="7" key="1">
    <citation type="submission" date="2020-01" db="EMBL/GenBank/DDBJ databases">
        <title>Draft genome sequence of the Termite Coptotermes fromosanus.</title>
        <authorList>
            <person name="Itakura S."/>
            <person name="Yosikawa Y."/>
            <person name="Umezawa K."/>
        </authorList>
    </citation>
    <scope>NUCLEOTIDE SEQUENCE [LARGE SCALE GENOMIC DNA]</scope>
</reference>
<protein>
    <recommendedName>
        <fullName evidence="8">DDE Tnp4 domain-containing protein</fullName>
    </recommendedName>
</protein>
<feature type="domain" description="DDE Tnp4" evidence="5">
    <location>
        <begin position="61"/>
        <end position="115"/>
    </location>
</feature>
<dbReference type="GO" id="GO:0046872">
    <property type="term" value="F:metal ion binding"/>
    <property type="evidence" value="ECO:0007669"/>
    <property type="project" value="UniProtKB-KW"/>
</dbReference>
<proteinExistence type="inferred from homology"/>
<evidence type="ECO:0000259" key="5">
    <source>
        <dbReference type="Pfam" id="PF13359"/>
    </source>
</evidence>
<feature type="domain" description="STAG" evidence="4">
    <location>
        <begin position="176"/>
        <end position="239"/>
    </location>
</feature>
<organism evidence="6 7">
    <name type="scientific">Coptotermes formosanus</name>
    <name type="common">Formosan subterranean termite</name>
    <dbReference type="NCBI Taxonomy" id="36987"/>
    <lineage>
        <taxon>Eukaryota</taxon>
        <taxon>Metazoa</taxon>
        <taxon>Ecdysozoa</taxon>
        <taxon>Arthropoda</taxon>
        <taxon>Hexapoda</taxon>
        <taxon>Insecta</taxon>
        <taxon>Pterygota</taxon>
        <taxon>Neoptera</taxon>
        <taxon>Polyneoptera</taxon>
        <taxon>Dictyoptera</taxon>
        <taxon>Blattodea</taxon>
        <taxon>Blattoidea</taxon>
        <taxon>Termitoidae</taxon>
        <taxon>Rhinotermitidae</taxon>
        <taxon>Coptotermes</taxon>
    </lineage>
</organism>
<evidence type="ECO:0000313" key="7">
    <source>
        <dbReference type="Proteomes" id="UP000502823"/>
    </source>
</evidence>